<keyword evidence="1" id="KW-0472">Membrane</keyword>
<feature type="transmembrane region" description="Helical" evidence="1">
    <location>
        <begin position="117"/>
        <end position="138"/>
    </location>
</feature>
<reference evidence="3" key="1">
    <citation type="journal article" date="2022" name="Int. J. Syst. Evol. Microbiol.">
        <title>Nanobdella aerobiophila gen. nov., sp. nov., a thermoacidophilic, obligate ectosymbiotic archaeon, and proposal of Nanobdellaceae fam. nov., Nanobdellales ord. nov. and Nanobdellia class. nov.</title>
        <authorList>
            <person name="Kato S."/>
            <person name="Ogasawara A."/>
            <person name="Itoh T."/>
            <person name="Sakai H.D."/>
            <person name="Shimizu M."/>
            <person name="Yuki M."/>
            <person name="Kaneko M."/>
            <person name="Takashina T."/>
            <person name="Ohkuma M."/>
        </authorList>
    </citation>
    <scope>NUCLEOTIDE SEQUENCE [LARGE SCALE GENOMIC DNA]</scope>
    <source>
        <strain evidence="3">MJ1</strain>
    </source>
</reference>
<dbReference type="AlphaFoldDB" id="A0A915SSL9"/>
<feature type="transmembrane region" description="Helical" evidence="1">
    <location>
        <begin position="6"/>
        <end position="24"/>
    </location>
</feature>
<gene>
    <name evidence="2" type="ORF">MJ1_0321</name>
</gene>
<keyword evidence="1" id="KW-1133">Transmembrane helix</keyword>
<evidence type="ECO:0000313" key="2">
    <source>
        <dbReference type="EMBL" id="BBL45486.1"/>
    </source>
</evidence>
<feature type="transmembrane region" description="Helical" evidence="1">
    <location>
        <begin position="45"/>
        <end position="74"/>
    </location>
</feature>
<name>A0A915SSL9_9ARCH</name>
<dbReference type="GeneID" id="74568272"/>
<evidence type="ECO:0000256" key="1">
    <source>
        <dbReference type="SAM" id="Phobius"/>
    </source>
</evidence>
<dbReference type="KEGG" id="naer:MJ1_0321"/>
<keyword evidence="3" id="KW-1185">Reference proteome</keyword>
<keyword evidence="1" id="KW-0812">Transmembrane</keyword>
<dbReference type="EMBL" id="AP019769">
    <property type="protein sequence ID" value="BBL45486.1"/>
    <property type="molecule type" value="Genomic_DNA"/>
</dbReference>
<feature type="transmembrane region" description="Helical" evidence="1">
    <location>
        <begin position="80"/>
        <end position="105"/>
    </location>
</feature>
<proteinExistence type="predicted"/>
<dbReference type="RefSeq" id="WP_258393516.1">
    <property type="nucleotide sequence ID" value="NZ_AP019769.1"/>
</dbReference>
<protein>
    <submittedName>
        <fullName evidence="2">Uncharacterized protein</fullName>
    </submittedName>
</protein>
<sequence length="201" mass="22687">MGLGIAFYVLFMLIDIIISIWNSYNVGRSLEYMRINNIYNDWPRLVSYSTLVLSFAGAAYGTTGILSIIAYYFSYISSNTLISVLSLSFLVFGLLIILFGIVVTVNSIIVAYKTRNFWSVLVALFNSISTIWNIFIYIEGFSYAIESLRDISNDRDSQNALALIIIAAVLISFFLVYGAYKYGKYSLYKNTVSINPSPIDY</sequence>
<evidence type="ECO:0000313" key="3">
    <source>
        <dbReference type="Proteomes" id="UP001055553"/>
    </source>
</evidence>
<feature type="transmembrane region" description="Helical" evidence="1">
    <location>
        <begin position="158"/>
        <end position="180"/>
    </location>
</feature>
<dbReference type="Proteomes" id="UP001055553">
    <property type="component" value="Chromosome"/>
</dbReference>
<organism evidence="2 3">
    <name type="scientific">Nanobdella aerobiophila</name>
    <dbReference type="NCBI Taxonomy" id="2586965"/>
    <lineage>
        <taxon>Archaea</taxon>
        <taxon>Nanobdellota</taxon>
        <taxon>Nanobdellia</taxon>
        <taxon>Nanobdellales</taxon>
        <taxon>Nanobdellaceae</taxon>
        <taxon>Nanobdella</taxon>
    </lineage>
</organism>
<accession>A0A915SSL9</accession>